<feature type="signal peptide" evidence="1">
    <location>
        <begin position="1"/>
        <end position="24"/>
    </location>
</feature>
<dbReference type="EMBL" id="JAQLOI010000001">
    <property type="protein sequence ID" value="MDB1122239.1"/>
    <property type="molecule type" value="Genomic_DNA"/>
</dbReference>
<proteinExistence type="predicted"/>
<evidence type="ECO:0000313" key="3">
    <source>
        <dbReference type="Proteomes" id="UP001210678"/>
    </source>
</evidence>
<comment type="caution">
    <text evidence="2">The sequence shown here is derived from an EMBL/GenBank/DDBJ whole genome shotgun (WGS) entry which is preliminary data.</text>
</comment>
<reference evidence="2 3" key="1">
    <citation type="submission" date="2023-01" db="EMBL/GenBank/DDBJ databases">
        <title>Vibrio sp. KJ40-1 sp.nov, isolated from marine algae.</title>
        <authorList>
            <person name="Butt M."/>
            <person name="Kim J.M.J."/>
            <person name="Jeon C.O.C."/>
        </authorList>
    </citation>
    <scope>NUCLEOTIDE SEQUENCE [LARGE SCALE GENOMIC DNA]</scope>
    <source>
        <strain evidence="2 3">KJ40-1</strain>
    </source>
</reference>
<accession>A0ABT4YL30</accession>
<dbReference type="RefSeq" id="WP_272131778.1">
    <property type="nucleotide sequence ID" value="NZ_JAQLOI010000001.1"/>
</dbReference>
<sequence>MKLKTIVMTSLIALSANMASASSAIDHLSTKSIKQTLTPTQIETALNQWKEHELARMEERAQLISDRAPIEARREMVKNQIEQEYNQAAKLLGL</sequence>
<keyword evidence="1" id="KW-0732">Signal</keyword>
<evidence type="ECO:0000313" key="2">
    <source>
        <dbReference type="EMBL" id="MDB1122239.1"/>
    </source>
</evidence>
<dbReference type="Proteomes" id="UP001210678">
    <property type="component" value="Unassembled WGS sequence"/>
</dbReference>
<gene>
    <name evidence="2" type="ORF">PGX00_00110</name>
</gene>
<organism evidence="2 3">
    <name type="scientific">Vibrio algarum</name>
    <dbReference type="NCBI Taxonomy" id="3020714"/>
    <lineage>
        <taxon>Bacteria</taxon>
        <taxon>Pseudomonadati</taxon>
        <taxon>Pseudomonadota</taxon>
        <taxon>Gammaproteobacteria</taxon>
        <taxon>Vibrionales</taxon>
        <taxon>Vibrionaceae</taxon>
        <taxon>Vibrio</taxon>
    </lineage>
</organism>
<name>A0ABT4YL30_9VIBR</name>
<evidence type="ECO:0000256" key="1">
    <source>
        <dbReference type="SAM" id="SignalP"/>
    </source>
</evidence>
<protein>
    <submittedName>
        <fullName evidence="2">Uncharacterized protein</fullName>
    </submittedName>
</protein>
<feature type="chain" id="PRO_5045485869" evidence="1">
    <location>
        <begin position="25"/>
        <end position="94"/>
    </location>
</feature>
<keyword evidence="3" id="KW-1185">Reference proteome</keyword>